<gene>
    <name evidence="3" type="ORF">PHISCL_08080</name>
</gene>
<dbReference type="EMBL" id="MVGC01000390">
    <property type="protein sequence ID" value="RJE19590.1"/>
    <property type="molecule type" value="Genomic_DNA"/>
</dbReference>
<organism evidence="3 4">
    <name type="scientific">Aspergillus sclerotialis</name>
    <dbReference type="NCBI Taxonomy" id="2070753"/>
    <lineage>
        <taxon>Eukaryota</taxon>
        <taxon>Fungi</taxon>
        <taxon>Dikarya</taxon>
        <taxon>Ascomycota</taxon>
        <taxon>Pezizomycotina</taxon>
        <taxon>Eurotiomycetes</taxon>
        <taxon>Eurotiomycetidae</taxon>
        <taxon>Eurotiales</taxon>
        <taxon>Aspergillaceae</taxon>
        <taxon>Aspergillus</taxon>
        <taxon>Aspergillus subgen. Polypaecilum</taxon>
    </lineage>
</organism>
<dbReference type="Proteomes" id="UP000266188">
    <property type="component" value="Unassembled WGS sequence"/>
</dbReference>
<evidence type="ECO:0000256" key="1">
    <source>
        <dbReference type="SAM" id="MobiDB-lite"/>
    </source>
</evidence>
<feature type="compositionally biased region" description="Polar residues" evidence="1">
    <location>
        <begin position="21"/>
        <end position="34"/>
    </location>
</feature>
<feature type="compositionally biased region" description="Polar residues" evidence="1">
    <location>
        <begin position="182"/>
        <end position="191"/>
    </location>
</feature>
<evidence type="ECO:0000313" key="4">
    <source>
        <dbReference type="Proteomes" id="UP000266188"/>
    </source>
</evidence>
<accession>A0A3A2ZAF1</accession>
<feature type="region of interest" description="Disordered" evidence="1">
    <location>
        <begin position="155"/>
        <end position="195"/>
    </location>
</feature>
<dbReference type="AlphaFoldDB" id="A0A3A2ZAF1"/>
<feature type="chain" id="PRO_5017473840" evidence="2">
    <location>
        <begin position="24"/>
        <end position="235"/>
    </location>
</feature>
<sequence length="235" mass="25066">MVWGKNNTGFIAGLVWVPSTGTGQDATGSDQASPNPDEPVSTAAGSNPGPAGNDHMLPKQAIGTKKVLCDCPDHQNKTWKWRMAGPIEIPKCANRCPFYGYRTKKAGHDGSTVRKHIKNIHIEEDTLFQHLVVLASTAGSGSTITEQIVNLSDSNDEAPAAKKQKTTSSKPAATSKKVPASKSGSGSNQKRPASPTGYGLVICADTGSPISLISQQILTLYFPRPRFIPWSNQWG</sequence>
<evidence type="ECO:0000313" key="3">
    <source>
        <dbReference type="EMBL" id="RJE19590.1"/>
    </source>
</evidence>
<keyword evidence="4" id="KW-1185">Reference proteome</keyword>
<proteinExistence type="predicted"/>
<feature type="signal peptide" evidence="2">
    <location>
        <begin position="1"/>
        <end position="23"/>
    </location>
</feature>
<feature type="region of interest" description="Disordered" evidence="1">
    <location>
        <begin position="21"/>
        <end position="57"/>
    </location>
</feature>
<comment type="caution">
    <text evidence="3">The sequence shown here is derived from an EMBL/GenBank/DDBJ whole genome shotgun (WGS) entry which is preliminary data.</text>
</comment>
<keyword evidence="2" id="KW-0732">Signal</keyword>
<evidence type="ECO:0000256" key="2">
    <source>
        <dbReference type="SAM" id="SignalP"/>
    </source>
</evidence>
<name>A0A3A2ZAF1_9EURO</name>
<protein>
    <submittedName>
        <fullName evidence="3">Uncharacterized protein</fullName>
    </submittedName>
</protein>
<reference evidence="4" key="1">
    <citation type="submission" date="2017-02" db="EMBL/GenBank/DDBJ databases">
        <authorList>
            <person name="Tafer H."/>
            <person name="Lopandic K."/>
        </authorList>
    </citation>
    <scope>NUCLEOTIDE SEQUENCE [LARGE SCALE GENOMIC DNA]</scope>
    <source>
        <strain evidence="4">CBS 366.77</strain>
    </source>
</reference>